<evidence type="ECO:0000259" key="17">
    <source>
        <dbReference type="PROSITE" id="PS51217"/>
    </source>
</evidence>
<dbReference type="SUPFAM" id="SSF52540">
    <property type="entry name" value="P-loop containing nucleoside triphosphate hydrolases"/>
    <property type="match status" value="1"/>
</dbReference>
<reference evidence="18 19" key="1">
    <citation type="journal article" date="2025" name="Anaerobe">
        <title>Description of Anaerococcus kampingiae sp. nov., Anaerococcus groningensis sp. nov., Anaerococcus martiniensis sp. nov., and Anaerococcus cruorum sp. nov., isolated from human clinical specimens.</title>
        <authorList>
            <person name="Boiten K.E."/>
            <person name="Meijer J."/>
            <person name="van Wezel E.M."/>
            <person name="Veloo A.C.M."/>
        </authorList>
    </citation>
    <scope>NUCLEOTIDE SEQUENCE [LARGE SCALE GENOMIC DNA]</scope>
    <source>
        <strain evidence="18 19">ENR0831</strain>
    </source>
</reference>
<keyword evidence="7" id="KW-0269">Exonuclease</keyword>
<dbReference type="InterPro" id="IPR011604">
    <property type="entry name" value="PDDEXK-like_dom_sf"/>
</dbReference>
<dbReference type="PANTHER" id="PTHR11070:SF2">
    <property type="entry name" value="ATP-DEPENDENT DNA HELICASE SRS2"/>
    <property type="match status" value="1"/>
</dbReference>
<protein>
    <recommendedName>
        <fullName evidence="13">DNA 3'-5' helicase</fullName>
        <ecNumber evidence="13">5.6.2.4</ecNumber>
    </recommendedName>
</protein>
<feature type="binding site" evidence="15">
    <location>
        <begin position="21"/>
        <end position="28"/>
    </location>
    <ligand>
        <name>ATP</name>
        <dbReference type="ChEBI" id="CHEBI:30616"/>
    </ligand>
</feature>
<evidence type="ECO:0000256" key="10">
    <source>
        <dbReference type="ARBA" id="ARBA00023204"/>
    </source>
</evidence>
<dbReference type="Gene3D" id="3.90.320.10">
    <property type="match status" value="1"/>
</dbReference>
<feature type="domain" description="UvrD-like helicase ATP-binding" evidence="16">
    <location>
        <begin position="1"/>
        <end position="292"/>
    </location>
</feature>
<dbReference type="RefSeq" id="WP_410031109.1">
    <property type="nucleotide sequence ID" value="NZ_JBGMEI010000004.1"/>
</dbReference>
<dbReference type="InterPro" id="IPR027417">
    <property type="entry name" value="P-loop_NTPase"/>
</dbReference>
<sequence length="858" mass="100259">MINEGQRLIIEDGQTPAAVIAGPGTGKTFTIVKKVVDLVKNHGIPANKILLTTFTKKAAAELNSRIITEFKKEGINSDLNDLKIGNFHSLASSFLSDYKKLDDSFFDNKVIEPQMEGYLIERYLDRFYKIDGFRENINGYEVYTIQDIFAKITNNLIDPQVLKNSKNPRDRISFEIFNTHLNILKENHLLNFQMILKNFYDLLADPIIGPQIREGIDFVIIDEYQDTNFIQQEIAFGLLKNKNIMVFGDDDQSLYSFRGADPKNLLEFDEVCKEKLNAPANFYKLDINYRSNQAIIDVAQDFIKANEKSDLFAKNLKSIDSKVNQNTVVKARAENMENLVKIINILKKDLNLNQIAFLFPTLNNVYAKNLQKYLENNSLPVLNKASTNFFESYEIKILMYIFAKTFTTYPSSIGYQENLSKEELDKLYFRRYIASLFDDQTFKSTQMDEFIRGFQNTKNISLSEVLYKSFNLPILKEILGQKLDKLESQKAQNNIAIFSQKLSEYEEVFDRENPNYYIEFIYGYLFYHYKTKAIKEFENLSEEIDAINFMTIHNAKGLEFDVVFVSGLNDYPREDRKTFLSNYEKTNTNSDGGVRDFYRKYYTAFTRAKKLLVVLDNSRDNIIQNFANTLPDSSILRTIDFKKAEAKKEKAILAYTTDIAIYNSCPLKYKFLRKLNFKLPLTKSLEFGTNVHNLSEYLAKNPNTNLNNNFFDKLFAKDPAYKIPLENFENRKFNVKSTEINFKADRDFYILQGNIDILLADNSILDIKTGFYEKKVLEKYQNQLITYKYIMEYNKQKVNQMYLYFVNNDELLPVNERDFDIDLIDDIAKNIVNDHIYQKTDDINECKHCPMKYYCDRY</sequence>
<name>A0ABW9M9X9_9FIRM</name>
<dbReference type="Pfam" id="PF00580">
    <property type="entry name" value="UvrD-helicase"/>
    <property type="match status" value="1"/>
</dbReference>
<dbReference type="Gene3D" id="1.10.486.10">
    <property type="entry name" value="PCRA, domain 4"/>
    <property type="match status" value="1"/>
</dbReference>
<dbReference type="Gene3D" id="3.40.50.300">
    <property type="entry name" value="P-loop containing nucleotide triphosphate hydrolases"/>
    <property type="match status" value="3"/>
</dbReference>
<proteinExistence type="inferred from homology"/>
<keyword evidence="4" id="KW-0227">DNA damage</keyword>
<evidence type="ECO:0000256" key="9">
    <source>
        <dbReference type="ARBA" id="ARBA00023125"/>
    </source>
</evidence>
<dbReference type="Gene3D" id="1.10.10.160">
    <property type="match status" value="1"/>
</dbReference>
<keyword evidence="2" id="KW-0540">Nuclease</keyword>
<evidence type="ECO:0000256" key="5">
    <source>
        <dbReference type="ARBA" id="ARBA00022801"/>
    </source>
</evidence>
<evidence type="ECO:0000259" key="16">
    <source>
        <dbReference type="PROSITE" id="PS51198"/>
    </source>
</evidence>
<keyword evidence="8 15" id="KW-0067">ATP-binding</keyword>
<dbReference type="Proteomes" id="UP001637996">
    <property type="component" value="Unassembled WGS sequence"/>
</dbReference>
<evidence type="ECO:0000313" key="18">
    <source>
        <dbReference type="EMBL" id="MFO3665406.1"/>
    </source>
</evidence>
<organism evidence="18 19">
    <name type="scientific">Anaerococcus martiniensis</name>
    <dbReference type="NCBI Taxonomy" id="3115615"/>
    <lineage>
        <taxon>Bacteria</taxon>
        <taxon>Bacillati</taxon>
        <taxon>Bacillota</taxon>
        <taxon>Tissierellia</taxon>
        <taxon>Tissierellales</taxon>
        <taxon>Peptoniphilaceae</taxon>
        <taxon>Anaerococcus</taxon>
    </lineage>
</organism>
<comment type="similarity">
    <text evidence="1">Belongs to the helicase family. UvrD subfamily.</text>
</comment>
<dbReference type="GO" id="GO:0004386">
    <property type="term" value="F:helicase activity"/>
    <property type="evidence" value="ECO:0007669"/>
    <property type="project" value="UniProtKB-KW"/>
</dbReference>
<evidence type="ECO:0000256" key="13">
    <source>
        <dbReference type="ARBA" id="ARBA00034808"/>
    </source>
</evidence>
<evidence type="ECO:0000256" key="11">
    <source>
        <dbReference type="ARBA" id="ARBA00023235"/>
    </source>
</evidence>
<feature type="domain" description="UvrD-like helicase C-terminal" evidence="17">
    <location>
        <begin position="293"/>
        <end position="557"/>
    </location>
</feature>
<keyword evidence="19" id="KW-1185">Reference proteome</keyword>
<evidence type="ECO:0000256" key="7">
    <source>
        <dbReference type="ARBA" id="ARBA00022839"/>
    </source>
</evidence>
<dbReference type="InterPro" id="IPR038726">
    <property type="entry name" value="PDDEXK_AddAB-type"/>
</dbReference>
<keyword evidence="3 15" id="KW-0547">Nucleotide-binding</keyword>
<gene>
    <name evidence="18" type="ORF">ACCQ41_04015</name>
</gene>
<dbReference type="InterPro" id="IPR013986">
    <property type="entry name" value="DExx_box_DNA_helicase_dom_sf"/>
</dbReference>
<evidence type="ECO:0000256" key="2">
    <source>
        <dbReference type="ARBA" id="ARBA00022722"/>
    </source>
</evidence>
<evidence type="ECO:0000256" key="4">
    <source>
        <dbReference type="ARBA" id="ARBA00022763"/>
    </source>
</evidence>
<evidence type="ECO:0000256" key="3">
    <source>
        <dbReference type="ARBA" id="ARBA00022741"/>
    </source>
</evidence>
<dbReference type="Pfam" id="PF13361">
    <property type="entry name" value="UvrD_C"/>
    <property type="match status" value="1"/>
</dbReference>
<evidence type="ECO:0000256" key="15">
    <source>
        <dbReference type="PROSITE-ProRule" id="PRU00560"/>
    </source>
</evidence>
<comment type="catalytic activity">
    <reaction evidence="14">
        <text>ATP + H2O = ADP + phosphate + H(+)</text>
        <dbReference type="Rhea" id="RHEA:13065"/>
        <dbReference type="ChEBI" id="CHEBI:15377"/>
        <dbReference type="ChEBI" id="CHEBI:15378"/>
        <dbReference type="ChEBI" id="CHEBI:30616"/>
        <dbReference type="ChEBI" id="CHEBI:43474"/>
        <dbReference type="ChEBI" id="CHEBI:456216"/>
        <dbReference type="EC" id="5.6.2.4"/>
    </reaction>
</comment>
<dbReference type="PANTHER" id="PTHR11070">
    <property type="entry name" value="UVRD / RECB / PCRA DNA HELICASE FAMILY MEMBER"/>
    <property type="match status" value="1"/>
</dbReference>
<accession>A0ABW9M9X9</accession>
<dbReference type="EC" id="5.6.2.4" evidence="13"/>
<dbReference type="EMBL" id="JBGMEI010000004">
    <property type="protein sequence ID" value="MFO3665406.1"/>
    <property type="molecule type" value="Genomic_DNA"/>
</dbReference>
<evidence type="ECO:0000256" key="14">
    <source>
        <dbReference type="ARBA" id="ARBA00048988"/>
    </source>
</evidence>
<keyword evidence="5 15" id="KW-0378">Hydrolase</keyword>
<keyword evidence="6 15" id="KW-0347">Helicase</keyword>
<dbReference type="GO" id="GO:0016787">
    <property type="term" value="F:hydrolase activity"/>
    <property type="evidence" value="ECO:0007669"/>
    <property type="project" value="UniProtKB-KW"/>
</dbReference>
<dbReference type="InterPro" id="IPR000212">
    <property type="entry name" value="DNA_helicase_UvrD/REP"/>
</dbReference>
<dbReference type="InterPro" id="IPR014017">
    <property type="entry name" value="DNA_helicase_UvrD-like_C"/>
</dbReference>
<dbReference type="InterPro" id="IPR014016">
    <property type="entry name" value="UvrD-like_ATP-bd"/>
</dbReference>
<evidence type="ECO:0000256" key="1">
    <source>
        <dbReference type="ARBA" id="ARBA00009922"/>
    </source>
</evidence>
<dbReference type="PROSITE" id="PS51217">
    <property type="entry name" value="UVRD_HELICASE_CTER"/>
    <property type="match status" value="1"/>
</dbReference>
<dbReference type="Pfam" id="PF12705">
    <property type="entry name" value="PDDEXK_1"/>
    <property type="match status" value="1"/>
</dbReference>
<dbReference type="PROSITE" id="PS51198">
    <property type="entry name" value="UVRD_HELICASE_ATP_BIND"/>
    <property type="match status" value="1"/>
</dbReference>
<comment type="caution">
    <text evidence="18">The sequence shown here is derived from an EMBL/GenBank/DDBJ whole genome shotgun (WGS) entry which is preliminary data.</text>
</comment>
<evidence type="ECO:0000256" key="6">
    <source>
        <dbReference type="ARBA" id="ARBA00022806"/>
    </source>
</evidence>
<keyword evidence="9" id="KW-0238">DNA-binding</keyword>
<evidence type="ECO:0000256" key="8">
    <source>
        <dbReference type="ARBA" id="ARBA00022840"/>
    </source>
</evidence>
<dbReference type="CDD" id="cd17932">
    <property type="entry name" value="DEXQc_UvrD"/>
    <property type="match status" value="1"/>
</dbReference>
<comment type="catalytic activity">
    <reaction evidence="12">
        <text>Couples ATP hydrolysis with the unwinding of duplex DNA by translocating in the 3'-5' direction.</text>
        <dbReference type="EC" id="5.6.2.4"/>
    </reaction>
</comment>
<keyword evidence="11" id="KW-0413">Isomerase</keyword>
<evidence type="ECO:0000313" key="19">
    <source>
        <dbReference type="Proteomes" id="UP001637996"/>
    </source>
</evidence>
<keyword evidence="10" id="KW-0234">DNA repair</keyword>
<evidence type="ECO:0000256" key="12">
    <source>
        <dbReference type="ARBA" id="ARBA00034617"/>
    </source>
</evidence>